<dbReference type="Pfam" id="PF21787">
    <property type="entry name" value="TNP-like_RNaseH_N"/>
    <property type="match status" value="1"/>
</dbReference>
<proteinExistence type="predicted"/>
<evidence type="ECO:0000313" key="3">
    <source>
        <dbReference type="Proteomes" id="UP000507470"/>
    </source>
</evidence>
<evidence type="ECO:0000259" key="1">
    <source>
        <dbReference type="Pfam" id="PF21787"/>
    </source>
</evidence>
<dbReference type="OrthoDB" id="6129029at2759"/>
<accession>A0A6J8C4E8</accession>
<gene>
    <name evidence="2" type="ORF">MCOR_25108</name>
</gene>
<sequence length="742" mass="85816">MTYNYQKLCSTVCESTDGRITFKALKEKFEEATSGTSTISDKKLSQIVFRLFPNRKILRGRSGEDRFLIYVGLSWKENRDTSLVSPWSIQCHLKYQSMLFEQTPTSVIIFMMSDIVCNGNIVMKEITLNFKEQLWELKIRGRIVVLEDLDITNTFYCTTSNLHEIFEIVHKIKICTGIETEHKTKVPIHIISERIAERGDENTQNFKMRSKTCKQVVGWSYTGDSCHTCINNLNAFKNEETDLIDLNKVDEDDLKKILKQVFPGASQEMQDFLRSQHDILNSSKITWDKSKQKLLPDGCEIPHHKQKRKGFKQTVNLPPSGYHGGLLHDEAKIQEDLVLNVKGERSELVGWIDTGSEAENLRIVKENKVSRKLATDVLQITFLGYTGFRFPIAHFPTDGVKASELYIIIWDLISQLQSWGFIVDFIMQDGGQQNREFTKLHFTGEPRKNYFMCDSLVHPDRKVYHCQDFSHNMKKLRNAVLSSGINTYNTKLLNKKGNVIVWEQWLNAARWDEQTNSRKIHYKLSNSHLHPDTADKMRNHLAEEVLNEDMLQLMKSYQNSLINGDVLNSAIDLLQQTSKLITVFRDPRPVTDIHDARLNILNHVLDWFNNWRNEIKEIKKTPKELERMLPSIKCLDDVESMIVVFTRVCRVHITEFKGRGVYPSRFNSDLAENIFCQQRGLYNGNSTNPNYHVYCNTMNSVILGQTNKSRARKSNAGLPTTDPYSFHVNVPLSKKKKTLCRI</sequence>
<dbReference type="EMBL" id="CACVKT020004420">
    <property type="protein sequence ID" value="CAC5389980.1"/>
    <property type="molecule type" value="Genomic_DNA"/>
</dbReference>
<reference evidence="2 3" key="1">
    <citation type="submission" date="2020-06" db="EMBL/GenBank/DDBJ databases">
        <authorList>
            <person name="Li R."/>
            <person name="Bekaert M."/>
        </authorList>
    </citation>
    <scope>NUCLEOTIDE SEQUENCE [LARGE SCALE GENOMIC DNA]</scope>
    <source>
        <strain evidence="3">wild</strain>
    </source>
</reference>
<keyword evidence="3" id="KW-1185">Reference proteome</keyword>
<protein>
    <recommendedName>
        <fullName evidence="1">Transposable element P transposase-like RNase H domain-containing protein</fullName>
    </recommendedName>
</protein>
<evidence type="ECO:0000313" key="2">
    <source>
        <dbReference type="EMBL" id="CAC5389980.1"/>
    </source>
</evidence>
<dbReference type="Proteomes" id="UP000507470">
    <property type="component" value="Unassembled WGS sequence"/>
</dbReference>
<name>A0A6J8C4E8_MYTCO</name>
<dbReference type="AlphaFoldDB" id="A0A6J8C4E8"/>
<organism evidence="2 3">
    <name type="scientific">Mytilus coruscus</name>
    <name type="common">Sea mussel</name>
    <dbReference type="NCBI Taxonomy" id="42192"/>
    <lineage>
        <taxon>Eukaryota</taxon>
        <taxon>Metazoa</taxon>
        <taxon>Spiralia</taxon>
        <taxon>Lophotrochozoa</taxon>
        <taxon>Mollusca</taxon>
        <taxon>Bivalvia</taxon>
        <taxon>Autobranchia</taxon>
        <taxon>Pteriomorphia</taxon>
        <taxon>Mytilida</taxon>
        <taxon>Mytiloidea</taxon>
        <taxon>Mytilidae</taxon>
        <taxon>Mytilinae</taxon>
        <taxon>Mytilus</taxon>
    </lineage>
</organism>
<dbReference type="InterPro" id="IPR048365">
    <property type="entry name" value="TNP-like_RNaseH_N"/>
</dbReference>
<feature type="domain" description="Transposable element P transposase-like RNase H" evidence="1">
    <location>
        <begin position="322"/>
        <end position="439"/>
    </location>
</feature>